<protein>
    <recommendedName>
        <fullName evidence="8">Lipase maturation factor 2</fullName>
    </recommendedName>
</protein>
<comment type="similarity">
    <text evidence="2">Belongs to the lipase maturation factor family.</text>
</comment>
<keyword evidence="5 9" id="KW-1133">Transmembrane helix</keyword>
<dbReference type="GO" id="GO:0051604">
    <property type="term" value="P:protein maturation"/>
    <property type="evidence" value="ECO:0007669"/>
    <property type="project" value="InterPro"/>
</dbReference>
<evidence type="ECO:0000259" key="10">
    <source>
        <dbReference type="Pfam" id="PF06762"/>
    </source>
</evidence>
<dbReference type="OrthoDB" id="434126at2759"/>
<keyword evidence="7" id="KW-0325">Glycoprotein</keyword>
<keyword evidence="3 9" id="KW-0812">Transmembrane</keyword>
<feature type="transmembrane region" description="Helical" evidence="9">
    <location>
        <begin position="274"/>
        <end position="294"/>
    </location>
</feature>
<dbReference type="Proteomes" id="UP000054408">
    <property type="component" value="Unassembled WGS sequence"/>
</dbReference>
<dbReference type="AlphaFoldDB" id="A0A0L0DHR0"/>
<evidence type="ECO:0000256" key="9">
    <source>
        <dbReference type="SAM" id="Phobius"/>
    </source>
</evidence>
<name>A0A0L0DHR0_THETB</name>
<dbReference type="STRING" id="461836.A0A0L0DHR0"/>
<evidence type="ECO:0000256" key="2">
    <source>
        <dbReference type="ARBA" id="ARBA00005512"/>
    </source>
</evidence>
<evidence type="ECO:0000313" key="13">
    <source>
        <dbReference type="Proteomes" id="UP000054408"/>
    </source>
</evidence>
<feature type="transmembrane region" description="Helical" evidence="9">
    <location>
        <begin position="97"/>
        <end position="123"/>
    </location>
</feature>
<dbReference type="PANTHER" id="PTHR14463:SF5">
    <property type="entry name" value="LIPASE MATURATION FACTOR 2"/>
    <property type="match status" value="1"/>
</dbReference>
<dbReference type="InterPro" id="IPR057433">
    <property type="entry name" value="LMF1/2_C"/>
</dbReference>
<evidence type="ECO:0000256" key="6">
    <source>
        <dbReference type="ARBA" id="ARBA00023136"/>
    </source>
</evidence>
<evidence type="ECO:0000313" key="12">
    <source>
        <dbReference type="EMBL" id="KNC50838.1"/>
    </source>
</evidence>
<feature type="domain" description="Lipase maturation factor 1/2 C-terminal" evidence="11">
    <location>
        <begin position="398"/>
        <end position="569"/>
    </location>
</feature>
<dbReference type="InterPro" id="IPR057434">
    <property type="entry name" value="LMF1/2_N"/>
</dbReference>
<feature type="transmembrane region" description="Helical" evidence="9">
    <location>
        <begin position="238"/>
        <end position="262"/>
    </location>
</feature>
<sequence length="625" mass="65334">MHQGMWCTLRWASVVQMVASVYLCAMLSLLLQWEPLLSAIGAAPASRLPASSWPHLITFLTSSHVGLSVDDACTSLLVLGLACAAVAAVAAPRLGSLAIAVAMGAAWTAYAAVVAMGGVFLSFQWDLLLLETGGIVAGVSLAGRSGVRLGRMLLTLLAIKLMLGSGAAKMTAECWTWTELRALSTVVCGSSALAPCCGVTGTFAAQIWAPIVWLLFLPFGAAVHAVKLVSAGHLLFQATIMASGNYTFFNLLAMILCAAPAIDTPDIVPLLPSFNYGASAVAGASVAAAAASWFTWAPADGLALGVSSGAVSSQLATLVVLVICVGLVYGVLEVALMVYRARSVASVVVAGLALTWLALFVVTMAVASPEANMALQGGLSRELYATLRWAAYASRTASSYGLFRRMTGMDPAASPDVPLVARPEIELEYSLDGGGTWAVLPWRYKPSSLDGPLRFVAPHQPRLDWQMWFAALGSYQHAPWLVRLALLPLAAPERVVPTLLPILGDGADAVLNATAIAAALPRSRLVRATLFHYAFTGSRAAAAAGSKISPAPWTAGSVWERATAASYFPPISPAQPQVAAFIGELTPSKATLLGELRRLATVHLAPHAFGLCCAMCLAPLLGWVW</sequence>
<feature type="transmembrane region" description="Helical" evidence="9">
    <location>
        <begin position="12"/>
        <end position="31"/>
    </location>
</feature>
<dbReference type="GO" id="GO:0005789">
    <property type="term" value="C:endoplasmic reticulum membrane"/>
    <property type="evidence" value="ECO:0007669"/>
    <property type="project" value="UniProtKB-SubCell"/>
</dbReference>
<gene>
    <name evidence="12" type="ORF">AMSG_06741</name>
</gene>
<dbReference type="InterPro" id="IPR009613">
    <property type="entry name" value="LMF"/>
</dbReference>
<evidence type="ECO:0000256" key="1">
    <source>
        <dbReference type="ARBA" id="ARBA00004477"/>
    </source>
</evidence>
<evidence type="ECO:0000256" key="3">
    <source>
        <dbReference type="ARBA" id="ARBA00022692"/>
    </source>
</evidence>
<keyword evidence="4" id="KW-0256">Endoplasmic reticulum</keyword>
<comment type="subcellular location">
    <subcellularLocation>
        <location evidence="1">Endoplasmic reticulum membrane</location>
        <topology evidence="1">Multi-pass membrane protein</topology>
    </subcellularLocation>
</comment>
<reference evidence="12 13" key="1">
    <citation type="submission" date="2010-05" db="EMBL/GenBank/DDBJ databases">
        <title>The Genome Sequence of Thecamonas trahens ATCC 50062.</title>
        <authorList>
            <consortium name="The Broad Institute Genome Sequencing Platform"/>
            <person name="Russ C."/>
            <person name="Cuomo C."/>
            <person name="Shea T."/>
            <person name="Young S.K."/>
            <person name="Zeng Q."/>
            <person name="Koehrsen M."/>
            <person name="Haas B."/>
            <person name="Borodovsky M."/>
            <person name="Guigo R."/>
            <person name="Alvarado L."/>
            <person name="Berlin A."/>
            <person name="Bochicchio J."/>
            <person name="Borenstein D."/>
            <person name="Chapman S."/>
            <person name="Chen Z."/>
            <person name="Freedman E."/>
            <person name="Gellesch M."/>
            <person name="Goldberg J."/>
            <person name="Griggs A."/>
            <person name="Gujja S."/>
            <person name="Heilman E."/>
            <person name="Heiman D."/>
            <person name="Hepburn T."/>
            <person name="Howarth C."/>
            <person name="Jen D."/>
            <person name="Larson L."/>
            <person name="Mehta T."/>
            <person name="Park D."/>
            <person name="Pearson M."/>
            <person name="Roberts A."/>
            <person name="Saif S."/>
            <person name="Shenoy N."/>
            <person name="Sisk P."/>
            <person name="Stolte C."/>
            <person name="Sykes S."/>
            <person name="Thomson T."/>
            <person name="Walk T."/>
            <person name="White J."/>
            <person name="Yandava C."/>
            <person name="Burger G."/>
            <person name="Gray M.W."/>
            <person name="Holland P.W.H."/>
            <person name="King N."/>
            <person name="Lang F.B.F."/>
            <person name="Roger A.J."/>
            <person name="Ruiz-Trillo I."/>
            <person name="Lander E."/>
            <person name="Nusbaum C."/>
        </authorList>
    </citation>
    <scope>NUCLEOTIDE SEQUENCE [LARGE SCALE GENOMIC DNA]</scope>
    <source>
        <strain evidence="12 13">ATCC 50062</strain>
    </source>
</reference>
<dbReference type="eggNOG" id="ENOG502QTN6">
    <property type="taxonomic scope" value="Eukaryota"/>
</dbReference>
<dbReference type="Pfam" id="PF06762">
    <property type="entry name" value="LMF1"/>
    <property type="match status" value="1"/>
</dbReference>
<dbReference type="OMA" id="HYTPWSQ"/>
<evidence type="ECO:0000256" key="7">
    <source>
        <dbReference type="ARBA" id="ARBA00023180"/>
    </source>
</evidence>
<feature type="transmembrane region" description="Helical" evidence="9">
    <location>
        <begin position="315"/>
        <end position="339"/>
    </location>
</feature>
<keyword evidence="13" id="KW-1185">Reference proteome</keyword>
<dbReference type="GeneID" id="25565828"/>
<proteinExistence type="inferred from homology"/>
<dbReference type="RefSeq" id="XP_013756793.1">
    <property type="nucleotide sequence ID" value="XM_013901339.1"/>
</dbReference>
<organism evidence="12 13">
    <name type="scientific">Thecamonas trahens ATCC 50062</name>
    <dbReference type="NCBI Taxonomy" id="461836"/>
    <lineage>
        <taxon>Eukaryota</taxon>
        <taxon>Apusozoa</taxon>
        <taxon>Apusomonadida</taxon>
        <taxon>Apusomonadidae</taxon>
        <taxon>Thecamonas</taxon>
    </lineage>
</organism>
<feature type="transmembrane region" description="Helical" evidence="9">
    <location>
        <begin position="207"/>
        <end position="226"/>
    </location>
</feature>
<dbReference type="Pfam" id="PF25179">
    <property type="entry name" value="LMF1_C"/>
    <property type="match status" value="1"/>
</dbReference>
<evidence type="ECO:0000256" key="4">
    <source>
        <dbReference type="ARBA" id="ARBA00022824"/>
    </source>
</evidence>
<evidence type="ECO:0000256" key="5">
    <source>
        <dbReference type="ARBA" id="ARBA00022989"/>
    </source>
</evidence>
<dbReference type="EMBL" id="GL349462">
    <property type="protein sequence ID" value="KNC50838.1"/>
    <property type="molecule type" value="Genomic_DNA"/>
</dbReference>
<evidence type="ECO:0000256" key="8">
    <source>
        <dbReference type="ARBA" id="ARBA00040643"/>
    </source>
</evidence>
<keyword evidence="6 9" id="KW-0472">Membrane</keyword>
<feature type="transmembrane region" description="Helical" evidence="9">
    <location>
        <begin position="345"/>
        <end position="367"/>
    </location>
</feature>
<dbReference type="PANTHER" id="PTHR14463">
    <property type="entry name" value="LIPASE MATURATION FACTOR"/>
    <property type="match status" value="1"/>
</dbReference>
<accession>A0A0L0DHR0</accession>
<feature type="transmembrane region" description="Helical" evidence="9">
    <location>
        <begin position="72"/>
        <end position="90"/>
    </location>
</feature>
<evidence type="ECO:0000259" key="11">
    <source>
        <dbReference type="Pfam" id="PF25179"/>
    </source>
</evidence>
<feature type="domain" description="Lipase maturation factor 1/2 N-terminal" evidence="10">
    <location>
        <begin position="122"/>
        <end position="184"/>
    </location>
</feature>